<reference evidence="4 5" key="1">
    <citation type="submission" date="2020-07" db="EMBL/GenBank/DDBJ databases">
        <title>Sequencing the genomes of 1000 actinobacteria strains.</title>
        <authorList>
            <person name="Klenk H.-P."/>
        </authorList>
    </citation>
    <scope>NUCLEOTIDE SEQUENCE [LARGE SCALE GENOMIC DNA]</scope>
    <source>
        <strain evidence="4 5">DSM 22083</strain>
    </source>
</reference>
<dbReference type="PANTHER" id="PTHR43465:SF1">
    <property type="entry name" value="NON-REDUCING END BETA-L-ARABINOFURANOSIDASE"/>
    <property type="match status" value="1"/>
</dbReference>
<name>A0A7Y9LC56_9ACTN</name>
<dbReference type="InterPro" id="IPR008928">
    <property type="entry name" value="6-hairpin_glycosidase_sf"/>
</dbReference>
<feature type="domain" description="Non-reducing end beta-L-arabinofuranosidase-like GH127 C-terminal" evidence="3">
    <location>
        <begin position="544"/>
        <end position="657"/>
    </location>
</feature>
<dbReference type="Proteomes" id="UP000569914">
    <property type="component" value="Unassembled WGS sequence"/>
</dbReference>
<dbReference type="AlphaFoldDB" id="A0A7Y9LC56"/>
<gene>
    <name evidence="4" type="ORF">BKA15_005833</name>
</gene>
<keyword evidence="5" id="KW-1185">Reference proteome</keyword>
<evidence type="ECO:0008006" key="6">
    <source>
        <dbReference type="Google" id="ProtNLM"/>
    </source>
</evidence>
<dbReference type="InterPro" id="IPR049174">
    <property type="entry name" value="Beta-AFase-like"/>
</dbReference>
<evidence type="ECO:0000313" key="5">
    <source>
        <dbReference type="Proteomes" id="UP000569914"/>
    </source>
</evidence>
<dbReference type="InterPro" id="IPR012878">
    <property type="entry name" value="Beta-AFase-like_GH127_cat"/>
</dbReference>
<feature type="domain" description="Non-reducing end beta-L-arabinofuranosidase-like GH127 catalytic" evidence="1">
    <location>
        <begin position="27"/>
        <end position="438"/>
    </location>
</feature>
<dbReference type="Pfam" id="PF20737">
    <property type="entry name" value="Glyco_hydro127C"/>
    <property type="match status" value="1"/>
</dbReference>
<protein>
    <recommendedName>
        <fullName evidence="6">DUF1680 family protein</fullName>
    </recommendedName>
</protein>
<dbReference type="InterPro" id="IPR049049">
    <property type="entry name" value="Beta-AFase-like_GH127_C"/>
</dbReference>
<sequence length="662" mass="71981">MLTDTSASRHALMTSLPPAACSIGGDSPLARLRARAIEITIPTMGSIMFDPAISHAYQNFLIAAGAADGDRQGPPFMDGDFYKWLEAAATILAETGDPRLEKWLDLGAAAIAAAQQPDGYQHTKTTAARRTDPAVRPLAETMDFETYNFGHLINLACIHHRVTGRDDYLRLAIKVAGYLRRTCDEDPAAIARCNTCPSHYMGVIELYRTTGDDQYLALAERLLDLHGGKGTAGGDDNQDVLSVREQRKAVGHAVRANYLYAGMADVALETGDPELITALNAIWDDLVSSKLYLTGGCGALYDGASPDAGQDYSMITKTHQAYGRPYQLPQTTAYNESCASLGYLMLAWRMLLLTGEARFADEIERVIYNALPAMIGADGKSYFYTNPLRQVRGLPYPLRRAGDPGGTAVPPSDHRGRQEYMNHCFCCPPNIARFIAELPYYLYSQADNGIWVHQYLTGHATAALGGVPVTLRQQTAYPADGTVTITVTAERPVRGTIRLRLPGWAPGTTVEVDGTMIEAVENGYAVINREWDAATITVRIPLRPRMITAHHFVEEAAGQVAVVRGPVVYCLESADLPPQVGIEAVLLPRTVAWTEQPGTGIFAGHVLLTATALRRPDQVPSGSLYGELVPAEPEPLPVRLVPYGLWGNRGPGEMSVWNALSW</sequence>
<dbReference type="InterPro" id="IPR049046">
    <property type="entry name" value="Beta-AFase-like_GH127_middle"/>
</dbReference>
<feature type="domain" description="Non-reducing end beta-L-arabinofuranosidase-like GH127 middle" evidence="2">
    <location>
        <begin position="449"/>
        <end position="540"/>
    </location>
</feature>
<evidence type="ECO:0000259" key="3">
    <source>
        <dbReference type="Pfam" id="PF20737"/>
    </source>
</evidence>
<dbReference type="SUPFAM" id="SSF48208">
    <property type="entry name" value="Six-hairpin glycosidases"/>
    <property type="match status" value="1"/>
</dbReference>
<accession>A0A7Y9LC56</accession>
<proteinExistence type="predicted"/>
<dbReference type="Pfam" id="PF20736">
    <property type="entry name" value="Glyco_hydro127M"/>
    <property type="match status" value="1"/>
</dbReference>
<dbReference type="PANTHER" id="PTHR43465">
    <property type="entry name" value="DUF1680 DOMAIN PROTEIN (AFU_ORTHOLOGUE AFUA_1G08910)"/>
    <property type="match status" value="1"/>
</dbReference>
<dbReference type="Pfam" id="PF07944">
    <property type="entry name" value="Beta-AFase-like_GH127_cat"/>
    <property type="match status" value="1"/>
</dbReference>
<evidence type="ECO:0000313" key="4">
    <source>
        <dbReference type="EMBL" id="NYE74504.1"/>
    </source>
</evidence>
<evidence type="ECO:0000259" key="2">
    <source>
        <dbReference type="Pfam" id="PF20736"/>
    </source>
</evidence>
<evidence type="ECO:0000259" key="1">
    <source>
        <dbReference type="Pfam" id="PF07944"/>
    </source>
</evidence>
<dbReference type="EMBL" id="JACCBU010000001">
    <property type="protein sequence ID" value="NYE74504.1"/>
    <property type="molecule type" value="Genomic_DNA"/>
</dbReference>
<organism evidence="4 5">
    <name type="scientific">Microlunatus parietis</name>
    <dbReference type="NCBI Taxonomy" id="682979"/>
    <lineage>
        <taxon>Bacteria</taxon>
        <taxon>Bacillati</taxon>
        <taxon>Actinomycetota</taxon>
        <taxon>Actinomycetes</taxon>
        <taxon>Propionibacteriales</taxon>
        <taxon>Propionibacteriaceae</taxon>
        <taxon>Microlunatus</taxon>
    </lineage>
</organism>
<dbReference type="GO" id="GO:0005975">
    <property type="term" value="P:carbohydrate metabolic process"/>
    <property type="evidence" value="ECO:0007669"/>
    <property type="project" value="InterPro"/>
</dbReference>
<dbReference type="RefSeq" id="WP_179756860.1">
    <property type="nucleotide sequence ID" value="NZ_JACCBU010000001.1"/>
</dbReference>
<comment type="caution">
    <text evidence="4">The sequence shown here is derived from an EMBL/GenBank/DDBJ whole genome shotgun (WGS) entry which is preliminary data.</text>
</comment>